<reference evidence="2" key="1">
    <citation type="submission" date="2015-04" db="EMBL/GenBank/DDBJ databases">
        <authorList>
            <consortium name="Pathogen Informatics"/>
        </authorList>
    </citation>
    <scope>NUCLEOTIDE SEQUENCE [LARGE SCALE GENOMIC DNA]</scope>
    <source>
        <strain evidence="2">8A</strain>
    </source>
</reference>
<dbReference type="Proteomes" id="UP000220797">
    <property type="component" value="Unassembled WGS sequence"/>
</dbReference>
<feature type="compositionally biased region" description="Basic and acidic residues" evidence="1">
    <location>
        <begin position="579"/>
        <end position="590"/>
    </location>
</feature>
<feature type="compositionally biased region" description="Basic and acidic residues" evidence="1">
    <location>
        <begin position="499"/>
        <end position="510"/>
    </location>
</feature>
<accession>A0A1J1GXT0</accession>
<feature type="compositionally biased region" description="Basic residues" evidence="1">
    <location>
        <begin position="279"/>
        <end position="290"/>
    </location>
</feature>
<feature type="compositionally biased region" description="Polar residues" evidence="1">
    <location>
        <begin position="153"/>
        <end position="164"/>
    </location>
</feature>
<dbReference type="Pfam" id="PF07133">
    <property type="entry name" value="Merozoite_SPAM"/>
    <property type="match status" value="1"/>
</dbReference>
<evidence type="ECO:0000256" key="1">
    <source>
        <dbReference type="SAM" id="MobiDB-lite"/>
    </source>
</evidence>
<sequence>MIKIINIAFYLIFLNSYICENNVSLINKSESTQFVDLQKPNLRHGGLSNSYPIKEKYNNLRGTDEKLQNIQGFYNTNDIQTIQGQDDPMQATEDPNHLKSASKENSEGGTLQAESGEKDVSGTGDHTSAQEEGIKKESVQNKSEDGKSAVGNPPSQNLENTTAEDQPITRPLTEGLAPSVKHPEVSEPQNQVQTIPGQQEQEPAPSDGLEKTKTGGVTVDNDDGKGSQKERQHEDQHEGDAEGHDDEEDEEDEDDDDDESEEPDAGTDTRNGVDGKPEKKGKKRKSKKKDKPSLSTEPQAAQDSVEKAQTIKSDPVVPDGVQEHSSQEHAESASGDDSLTPRTVAGVTKEDENLPRDDALQEKELTPEGKLKPEASLQETKVIEEGSVGGSTSGDSTKLPTDQSDLNAAKEVDKVQKSEQEKQTPIMQEIAVPEGSYDEGDEDVEEEEEDEVDEEEEEDEDDEEEINEEEELDGELDYEEIEEGEVEDEDEGEDESSPSDERETRDRQMENGDLLEDEEKPSEDILSEEEISESAIEKQRKQEESSRKTEQDQSQEHSEQQKQKEIKPPSNDSSAHKSLIKDFKDDTKVKKEAENKVKNMINLIGDSGVVDTLKDLAKDMVQIFLNF</sequence>
<evidence type="ECO:0000313" key="2">
    <source>
        <dbReference type="EMBL" id="CRG97370.1"/>
    </source>
</evidence>
<feature type="compositionally biased region" description="Basic and acidic residues" evidence="1">
    <location>
        <begin position="535"/>
        <end position="567"/>
    </location>
</feature>
<feature type="region of interest" description="Disordered" evidence="1">
    <location>
        <begin position="86"/>
        <end position="590"/>
    </location>
</feature>
<organism evidence="2 3">
    <name type="scientific">Plasmodium gallinaceum</name>
    <dbReference type="NCBI Taxonomy" id="5849"/>
    <lineage>
        <taxon>Eukaryota</taxon>
        <taxon>Sar</taxon>
        <taxon>Alveolata</taxon>
        <taxon>Apicomplexa</taxon>
        <taxon>Aconoidasida</taxon>
        <taxon>Haemosporida</taxon>
        <taxon>Plasmodiidae</taxon>
        <taxon>Plasmodium</taxon>
        <taxon>Plasmodium (Haemamoeba)</taxon>
    </lineage>
</organism>
<feature type="compositionally biased region" description="Basic and acidic residues" evidence="1">
    <location>
        <begin position="321"/>
        <end position="331"/>
    </location>
</feature>
<feature type="compositionally biased region" description="Basic and acidic residues" evidence="1">
    <location>
        <begin position="408"/>
        <end position="422"/>
    </location>
</feature>
<comment type="caution">
    <text evidence="2">The sequence shown here is derived from an EMBL/GenBank/DDBJ whole genome shotgun (WGS) entry which is preliminary data.</text>
</comment>
<feature type="compositionally biased region" description="Acidic residues" evidence="1">
    <location>
        <begin position="513"/>
        <end position="532"/>
    </location>
</feature>
<protein>
    <submittedName>
        <fullName evidence="2">MSP3-like protein</fullName>
    </submittedName>
</protein>
<gene>
    <name evidence="2" type="ORF">PGAL8A_00494900</name>
</gene>
<dbReference type="EMBL" id="CVMV01000096">
    <property type="protein sequence ID" value="CRG97370.1"/>
    <property type="molecule type" value="Genomic_DNA"/>
</dbReference>
<feature type="compositionally biased region" description="Basic and acidic residues" evidence="1">
    <location>
        <begin position="348"/>
        <end position="373"/>
    </location>
</feature>
<dbReference type="AlphaFoldDB" id="A0A1J1GXT0"/>
<feature type="compositionally biased region" description="Polar residues" evidence="1">
    <location>
        <begin position="187"/>
        <end position="201"/>
    </location>
</feature>
<dbReference type="GeneID" id="39733482"/>
<name>A0A1J1GXT0_PLAGA</name>
<feature type="compositionally biased region" description="Acidic residues" evidence="1">
    <location>
        <begin position="436"/>
        <end position="498"/>
    </location>
</feature>
<feature type="compositionally biased region" description="Basic and acidic residues" evidence="1">
    <location>
        <begin position="128"/>
        <end position="147"/>
    </location>
</feature>
<feature type="compositionally biased region" description="Acidic residues" evidence="1">
    <location>
        <begin position="243"/>
        <end position="265"/>
    </location>
</feature>
<dbReference type="InterPro" id="IPR010784">
    <property type="entry name" value="Merozoite_SPAM"/>
</dbReference>
<dbReference type="RefSeq" id="XP_028530172.1">
    <property type="nucleotide sequence ID" value="XM_028673750.1"/>
</dbReference>
<proteinExistence type="predicted"/>
<dbReference type="OrthoDB" id="392935at2759"/>
<dbReference type="OMA" id="VMGTIQT"/>
<feature type="compositionally biased region" description="Basic and acidic residues" evidence="1">
    <location>
        <begin position="222"/>
        <end position="242"/>
    </location>
</feature>
<evidence type="ECO:0000313" key="3">
    <source>
        <dbReference type="Proteomes" id="UP000220797"/>
    </source>
</evidence>
<dbReference type="VEuPathDB" id="PlasmoDB:PGAL8A_00494900"/>
<feature type="compositionally biased region" description="Basic and acidic residues" evidence="1">
    <location>
        <begin position="94"/>
        <end position="106"/>
    </location>
</feature>
<keyword evidence="3" id="KW-1185">Reference proteome</keyword>